<dbReference type="KEGG" id="dfa:DFA_11328"/>
<dbReference type="Pfam" id="PF05725">
    <property type="entry name" value="FNIP"/>
    <property type="match status" value="1"/>
</dbReference>
<evidence type="ECO:0008006" key="3">
    <source>
        <dbReference type="Google" id="ProtNLM"/>
    </source>
</evidence>
<dbReference type="GeneID" id="14866557"/>
<accession>F4QCD2</accession>
<dbReference type="PANTHER" id="PTHR32134:SF169">
    <property type="entry name" value="FNIP REPEAT-CONTAINING PROTEIN-RELATED"/>
    <property type="match status" value="1"/>
</dbReference>
<reference evidence="2" key="1">
    <citation type="journal article" date="2011" name="Genome Res.">
        <title>Phylogeny-wide analysis of social amoeba genomes highlights ancient origins for complex intercellular communication.</title>
        <authorList>
            <person name="Heidel A.J."/>
            <person name="Lawal H.M."/>
            <person name="Felder M."/>
            <person name="Schilde C."/>
            <person name="Helps N.R."/>
            <person name="Tunggal B."/>
            <person name="Rivero F."/>
            <person name="John U."/>
            <person name="Schleicher M."/>
            <person name="Eichinger L."/>
            <person name="Platzer M."/>
            <person name="Noegel A.A."/>
            <person name="Schaap P."/>
            <person name="Gloeckner G."/>
        </authorList>
    </citation>
    <scope>NUCLEOTIDE SEQUENCE [LARGE SCALE GENOMIC DNA]</scope>
    <source>
        <strain evidence="2">SH3</strain>
    </source>
</reference>
<dbReference type="InterPro" id="IPR051251">
    <property type="entry name" value="STK_FNIP-Repeat"/>
</dbReference>
<sequence length="596" mass="67863">MESIVKDCISNINGVCRICNQKISSEDVVDSSVTSSHQQSIINHYLDCIDKFKSLLLNINSNHVDHCQQDNNTTRKRKKIENEANISTTIASSTNHYFKDSLFKISMISILHREDHNQSVMNLLMTCKDAMKWKDTVVFPRLPSIDMIALYKNNGRINQLPRRYNRVYIDNVRDRDYFKENPDGLINHHCQGIDYRIDEPIPAGFIPDHFTKIQVSGRIEVGSIPPFTTHLALLLDNPQDIYKELFPDTLEVLEITNVEIGKHSNIDDLLPHNLKILTISSDLVLPYLFKLNKLYCLIISEVEKETGDDDDDEDDDNQHVHIDIHIGSIPDTIEHLYLGDCIIEPGYTLPSGVKYLKINLTKNSSQCIPPSVENLYINCDRLTPILAGSIPSSVKTLLLEGLPQLYLKTIPHSVTTLTLADLESVPASYVFPDSITALYISGIKCQFDGTLLPNSIKYFAVHGDYNFPLKSCIPPSTKYFDYQVNSTSEVKFNANDIPDGVTHIRIGTRFDKALVPGFIPDSCEYLDFAFCYDRVPLWGRVPKHLKTVCCNPVCLKISENIPQSIKQRVSNEGHDGEYWGTLYLEFWDLQNWYLEI</sequence>
<protein>
    <recommendedName>
        <fullName evidence="3">FNIP repeat-containing protein</fullName>
    </recommendedName>
</protein>
<dbReference type="Proteomes" id="UP000007797">
    <property type="component" value="Unassembled WGS sequence"/>
</dbReference>
<dbReference type="AlphaFoldDB" id="F4QCD2"/>
<proteinExistence type="predicted"/>
<evidence type="ECO:0000313" key="2">
    <source>
        <dbReference type="Proteomes" id="UP000007797"/>
    </source>
</evidence>
<dbReference type="PANTHER" id="PTHR32134">
    <property type="entry name" value="FNIP REPEAT-CONTAINING PROTEIN"/>
    <property type="match status" value="1"/>
</dbReference>
<evidence type="ECO:0000313" key="1">
    <source>
        <dbReference type="EMBL" id="EGG13567.1"/>
    </source>
</evidence>
<dbReference type="InterPro" id="IPR008615">
    <property type="entry name" value="FNIP"/>
</dbReference>
<keyword evidence="2" id="KW-1185">Reference proteome</keyword>
<dbReference type="EMBL" id="GL883029">
    <property type="protein sequence ID" value="EGG13567.1"/>
    <property type="molecule type" value="Genomic_DNA"/>
</dbReference>
<gene>
    <name evidence="1" type="ORF">DFA_11328</name>
</gene>
<organism evidence="1 2">
    <name type="scientific">Cavenderia fasciculata</name>
    <name type="common">Slime mold</name>
    <name type="synonym">Dictyostelium fasciculatum</name>
    <dbReference type="NCBI Taxonomy" id="261658"/>
    <lineage>
        <taxon>Eukaryota</taxon>
        <taxon>Amoebozoa</taxon>
        <taxon>Evosea</taxon>
        <taxon>Eumycetozoa</taxon>
        <taxon>Dictyostelia</taxon>
        <taxon>Acytosteliales</taxon>
        <taxon>Cavenderiaceae</taxon>
        <taxon>Cavenderia</taxon>
    </lineage>
</organism>
<name>F4QCD2_CACFS</name>
<dbReference type="RefSeq" id="XP_004350271.1">
    <property type="nucleotide sequence ID" value="XM_004350221.1"/>
</dbReference>